<dbReference type="Proteomes" id="UP000000689">
    <property type="component" value="Chromosome 7"/>
</dbReference>
<organism evidence="1 2">
    <name type="scientific">Naumovozyma dairenensis (strain ATCC 10597 / BCRC 20456 / CBS 421 / NBRC 0211 / NRRL Y-12639)</name>
    <name type="common">Saccharomyces dairenensis</name>
    <dbReference type="NCBI Taxonomy" id="1071378"/>
    <lineage>
        <taxon>Eukaryota</taxon>
        <taxon>Fungi</taxon>
        <taxon>Dikarya</taxon>
        <taxon>Ascomycota</taxon>
        <taxon>Saccharomycotina</taxon>
        <taxon>Saccharomycetes</taxon>
        <taxon>Saccharomycetales</taxon>
        <taxon>Saccharomycetaceae</taxon>
        <taxon>Naumovozyma</taxon>
    </lineage>
</organism>
<dbReference type="AlphaFoldDB" id="J7REQ9"/>
<keyword evidence="2" id="KW-1185">Reference proteome</keyword>
<gene>
    <name evidence="1" type="primary">NDAI0G06210</name>
    <name evidence="1" type="ordered locus">NDAI_0G06210</name>
</gene>
<dbReference type="HOGENOM" id="CLU_200666_0_0_1"/>
<proteinExistence type="predicted"/>
<evidence type="ECO:0000313" key="2">
    <source>
        <dbReference type="Proteomes" id="UP000000689"/>
    </source>
</evidence>
<dbReference type="GeneID" id="13927068"/>
<dbReference type="RefSeq" id="XP_003980280.1">
    <property type="nucleotide sequence ID" value="XM_003980231.1"/>
</dbReference>
<evidence type="ECO:0000313" key="1">
    <source>
        <dbReference type="EMBL" id="CCK73604.1"/>
    </source>
</evidence>
<reference evidence="1 2" key="1">
    <citation type="journal article" date="2011" name="Proc. Natl. Acad. Sci. U.S.A.">
        <title>Evolutionary erosion of yeast sex chromosomes by mating-type switching accidents.</title>
        <authorList>
            <person name="Gordon J.L."/>
            <person name="Armisen D."/>
            <person name="Proux-Wera E."/>
            <person name="Oheigeartaigh S.S."/>
            <person name="Byrne K.P."/>
            <person name="Wolfe K.H."/>
        </authorList>
    </citation>
    <scope>NUCLEOTIDE SEQUENCE [LARGE SCALE GENOMIC DNA]</scope>
    <source>
        <strain evidence="2">ATCC 10597 / BCRC 20456 / CBS 421 / NBRC 0211 / NRRL Y-12639</strain>
    </source>
</reference>
<dbReference type="eggNOG" id="ENOG502SFDY">
    <property type="taxonomic scope" value="Eukaryota"/>
</dbReference>
<dbReference type="EMBL" id="HE580273">
    <property type="protein sequence ID" value="CCK73604.1"/>
    <property type="molecule type" value="Genomic_DNA"/>
</dbReference>
<dbReference type="KEGG" id="ndi:NDAI_0G06210"/>
<protein>
    <submittedName>
        <fullName evidence="1">Uncharacterized protein</fullName>
    </submittedName>
</protein>
<dbReference type="OrthoDB" id="4052953at2759"/>
<accession>J7REQ9</accession>
<sequence length="75" mass="8085">MIAQTTTRLAATANATRSLVVKGITKPVRNYAAVFKYSPGNSFSSFKEYREVAKSYGPLSAALATKRKLANVSTI</sequence>
<name>J7REQ9_NAUDC</name>